<dbReference type="RefSeq" id="WP_108949024.1">
    <property type="nucleotide sequence ID" value="NZ_CP022187.1"/>
</dbReference>
<dbReference type="InterPro" id="IPR051311">
    <property type="entry name" value="DedA_domain"/>
</dbReference>
<reference evidence="3 4" key="1">
    <citation type="submission" date="2017-06" db="EMBL/GenBank/DDBJ databases">
        <title>Azoarcus.</title>
        <authorList>
            <person name="Woo J.-H."/>
            <person name="Kim H.-S."/>
        </authorList>
    </citation>
    <scope>NUCLEOTIDE SEQUENCE [LARGE SCALE GENOMIC DNA]</scope>
    <source>
        <strain evidence="3 4">TSPY31</strain>
    </source>
</reference>
<evidence type="ECO:0000313" key="4">
    <source>
        <dbReference type="Proteomes" id="UP000244930"/>
    </source>
</evidence>
<feature type="domain" description="VTT" evidence="2">
    <location>
        <begin position="54"/>
        <end position="157"/>
    </location>
</feature>
<evidence type="ECO:0000259" key="2">
    <source>
        <dbReference type="Pfam" id="PF09335"/>
    </source>
</evidence>
<dbReference type="KEGG" id="acom:CEW83_08920"/>
<organism evidence="3 4">
    <name type="scientific">Parazoarcus communis</name>
    <dbReference type="NCBI Taxonomy" id="41977"/>
    <lineage>
        <taxon>Bacteria</taxon>
        <taxon>Pseudomonadati</taxon>
        <taxon>Pseudomonadota</taxon>
        <taxon>Betaproteobacteria</taxon>
        <taxon>Rhodocyclales</taxon>
        <taxon>Zoogloeaceae</taxon>
        <taxon>Parazoarcus</taxon>
    </lineage>
</organism>
<feature type="transmembrane region" description="Helical" evidence="1">
    <location>
        <begin position="57"/>
        <end position="81"/>
    </location>
</feature>
<feature type="transmembrane region" description="Helical" evidence="1">
    <location>
        <begin position="102"/>
        <end position="121"/>
    </location>
</feature>
<evidence type="ECO:0000313" key="3">
    <source>
        <dbReference type="EMBL" id="AWI75317.1"/>
    </source>
</evidence>
<feature type="transmembrane region" description="Helical" evidence="1">
    <location>
        <begin position="20"/>
        <end position="37"/>
    </location>
</feature>
<keyword evidence="1" id="KW-0472">Membrane</keyword>
<dbReference type="Proteomes" id="UP000244930">
    <property type="component" value="Chromosome"/>
</dbReference>
<keyword evidence="1" id="KW-0812">Transmembrane</keyword>
<protein>
    <recommendedName>
        <fullName evidence="2">VTT domain-containing protein</fullName>
    </recommendedName>
</protein>
<dbReference type="PANTHER" id="PTHR42709:SF11">
    <property type="entry name" value="DEDA FAMILY PROTEIN"/>
    <property type="match status" value="1"/>
</dbReference>
<dbReference type="Pfam" id="PF09335">
    <property type="entry name" value="VTT_dom"/>
    <property type="match status" value="1"/>
</dbReference>
<dbReference type="InterPro" id="IPR032816">
    <property type="entry name" value="VTT_dom"/>
</dbReference>
<proteinExistence type="predicted"/>
<name>A0A2U8GNW0_9RHOO</name>
<feature type="transmembrane region" description="Helical" evidence="1">
    <location>
        <begin position="133"/>
        <end position="159"/>
    </location>
</feature>
<dbReference type="AlphaFoldDB" id="A0A2U8GNW0"/>
<sequence length="192" mass="21605">MKIFSPLYQRAMQWARHRRAPWFLGGLSFAESSFFPIPPDVMLAPMSLANPRRALWFALITTLASVAGGLLGYVIGSYAFEMIEPWLRASRYWSSYSTAVEWFHEWGFWAVFVAGFSPIPYKVFTIAAGALSMALIPFTLASLVGRGLRFFMVAGLMAWGGQRMEVMLQRYIDRLGWATVIAVVAGIVLYRA</sequence>
<keyword evidence="1" id="KW-1133">Transmembrane helix</keyword>
<dbReference type="PANTHER" id="PTHR42709">
    <property type="entry name" value="ALKALINE PHOSPHATASE LIKE PROTEIN"/>
    <property type="match status" value="1"/>
</dbReference>
<keyword evidence="4" id="KW-1185">Reference proteome</keyword>
<dbReference type="EMBL" id="CP022187">
    <property type="protein sequence ID" value="AWI75317.1"/>
    <property type="molecule type" value="Genomic_DNA"/>
</dbReference>
<accession>A0A2U8GNW0</accession>
<feature type="transmembrane region" description="Helical" evidence="1">
    <location>
        <begin position="171"/>
        <end position="190"/>
    </location>
</feature>
<dbReference type="GO" id="GO:0005886">
    <property type="term" value="C:plasma membrane"/>
    <property type="evidence" value="ECO:0007669"/>
    <property type="project" value="TreeGrafter"/>
</dbReference>
<gene>
    <name evidence="3" type="ORF">CEW83_08920</name>
</gene>
<evidence type="ECO:0000256" key="1">
    <source>
        <dbReference type="SAM" id="Phobius"/>
    </source>
</evidence>